<feature type="domain" description="Rhodopsin" evidence="8">
    <location>
        <begin position="22"/>
        <end position="273"/>
    </location>
</feature>
<evidence type="ECO:0000256" key="6">
    <source>
        <dbReference type="SAM" id="MobiDB-lite"/>
    </source>
</evidence>
<comment type="subcellular location">
    <subcellularLocation>
        <location evidence="1">Membrane</location>
        <topology evidence="1">Multi-pass membrane protein</topology>
    </subcellularLocation>
</comment>
<comment type="similarity">
    <text evidence="5">Belongs to the SAT4 family.</text>
</comment>
<feature type="compositionally biased region" description="Polar residues" evidence="6">
    <location>
        <begin position="286"/>
        <end position="306"/>
    </location>
</feature>
<feature type="transmembrane region" description="Helical" evidence="7">
    <location>
        <begin position="41"/>
        <end position="60"/>
    </location>
</feature>
<dbReference type="Proteomes" id="UP001301769">
    <property type="component" value="Unassembled WGS sequence"/>
</dbReference>
<keyword evidence="10" id="KW-1185">Reference proteome</keyword>
<dbReference type="Pfam" id="PF20684">
    <property type="entry name" value="Fung_rhodopsin"/>
    <property type="match status" value="1"/>
</dbReference>
<keyword evidence="4 7" id="KW-0472">Membrane</keyword>
<comment type="caution">
    <text evidence="9">The sequence shown here is derived from an EMBL/GenBank/DDBJ whole genome shotgun (WGS) entry which is preliminary data.</text>
</comment>
<evidence type="ECO:0000259" key="8">
    <source>
        <dbReference type="Pfam" id="PF20684"/>
    </source>
</evidence>
<evidence type="ECO:0000256" key="4">
    <source>
        <dbReference type="ARBA" id="ARBA00023136"/>
    </source>
</evidence>
<evidence type="ECO:0000256" key="1">
    <source>
        <dbReference type="ARBA" id="ARBA00004141"/>
    </source>
</evidence>
<feature type="transmembrane region" description="Helical" evidence="7">
    <location>
        <begin position="178"/>
        <end position="203"/>
    </location>
</feature>
<evidence type="ECO:0000256" key="7">
    <source>
        <dbReference type="SAM" id="Phobius"/>
    </source>
</evidence>
<feature type="transmembrane region" description="Helical" evidence="7">
    <location>
        <begin position="255"/>
        <end position="276"/>
    </location>
</feature>
<feature type="transmembrane region" description="Helical" evidence="7">
    <location>
        <begin position="99"/>
        <end position="120"/>
    </location>
</feature>
<reference evidence="9" key="2">
    <citation type="submission" date="2023-05" db="EMBL/GenBank/DDBJ databases">
        <authorList>
            <consortium name="Lawrence Berkeley National Laboratory"/>
            <person name="Steindorff A."/>
            <person name="Hensen N."/>
            <person name="Bonometti L."/>
            <person name="Westerberg I."/>
            <person name="Brannstrom I.O."/>
            <person name="Guillou S."/>
            <person name="Cros-Aarteil S."/>
            <person name="Calhoun S."/>
            <person name="Haridas S."/>
            <person name="Kuo A."/>
            <person name="Mondo S."/>
            <person name="Pangilinan J."/>
            <person name="Riley R."/>
            <person name="Labutti K."/>
            <person name="Andreopoulos B."/>
            <person name="Lipzen A."/>
            <person name="Chen C."/>
            <person name="Yanf M."/>
            <person name="Daum C."/>
            <person name="Ng V."/>
            <person name="Clum A."/>
            <person name="Ohm R."/>
            <person name="Martin F."/>
            <person name="Silar P."/>
            <person name="Natvig D."/>
            <person name="Lalanne C."/>
            <person name="Gautier V."/>
            <person name="Ament-Velasquez S.L."/>
            <person name="Kruys A."/>
            <person name="Hutchinson M.I."/>
            <person name="Powell A.J."/>
            <person name="Barry K."/>
            <person name="Miller A.N."/>
            <person name="Grigoriev I.V."/>
            <person name="Debuchy R."/>
            <person name="Gladieux P."/>
            <person name="Thoren M.H."/>
            <person name="Johannesson H."/>
        </authorList>
    </citation>
    <scope>NUCLEOTIDE SEQUENCE</scope>
    <source>
        <strain evidence="9">PSN293</strain>
    </source>
</reference>
<organism evidence="9 10">
    <name type="scientific">Rhypophila decipiens</name>
    <dbReference type="NCBI Taxonomy" id="261697"/>
    <lineage>
        <taxon>Eukaryota</taxon>
        <taxon>Fungi</taxon>
        <taxon>Dikarya</taxon>
        <taxon>Ascomycota</taxon>
        <taxon>Pezizomycotina</taxon>
        <taxon>Sordariomycetes</taxon>
        <taxon>Sordariomycetidae</taxon>
        <taxon>Sordariales</taxon>
        <taxon>Naviculisporaceae</taxon>
        <taxon>Rhypophila</taxon>
    </lineage>
</organism>
<feature type="compositionally biased region" description="Acidic residues" evidence="6">
    <location>
        <begin position="341"/>
        <end position="353"/>
    </location>
</feature>
<gene>
    <name evidence="9" type="ORF">QBC37DRAFT_374260</name>
</gene>
<protein>
    <recommendedName>
        <fullName evidence="8">Rhodopsin domain-containing protein</fullName>
    </recommendedName>
</protein>
<feature type="region of interest" description="Disordered" evidence="6">
    <location>
        <begin position="286"/>
        <end position="407"/>
    </location>
</feature>
<dbReference type="GO" id="GO:0016020">
    <property type="term" value="C:membrane"/>
    <property type="evidence" value="ECO:0007669"/>
    <property type="project" value="UniProtKB-SubCell"/>
</dbReference>
<dbReference type="EMBL" id="MU858113">
    <property type="protein sequence ID" value="KAK4213162.1"/>
    <property type="molecule type" value="Genomic_DNA"/>
</dbReference>
<feature type="transmembrane region" description="Helical" evidence="7">
    <location>
        <begin position="132"/>
        <end position="152"/>
    </location>
</feature>
<keyword evidence="2 7" id="KW-0812">Transmembrane</keyword>
<feature type="transmembrane region" description="Helical" evidence="7">
    <location>
        <begin position="6"/>
        <end position="25"/>
    </location>
</feature>
<name>A0AAN6YBV1_9PEZI</name>
<feature type="compositionally biased region" description="Basic and acidic residues" evidence="6">
    <location>
        <begin position="397"/>
        <end position="407"/>
    </location>
</feature>
<evidence type="ECO:0000256" key="2">
    <source>
        <dbReference type="ARBA" id="ARBA00022692"/>
    </source>
</evidence>
<proteinExistence type="inferred from homology"/>
<dbReference type="PANTHER" id="PTHR33048:SF2">
    <property type="entry name" value="SRPK"/>
    <property type="match status" value="1"/>
</dbReference>
<evidence type="ECO:0000313" key="10">
    <source>
        <dbReference type="Proteomes" id="UP001301769"/>
    </source>
</evidence>
<dbReference type="AlphaFoldDB" id="A0AAN6YBV1"/>
<reference evidence="9" key="1">
    <citation type="journal article" date="2023" name="Mol. Phylogenet. Evol.">
        <title>Genome-scale phylogeny and comparative genomics of the fungal order Sordariales.</title>
        <authorList>
            <person name="Hensen N."/>
            <person name="Bonometti L."/>
            <person name="Westerberg I."/>
            <person name="Brannstrom I.O."/>
            <person name="Guillou S."/>
            <person name="Cros-Aarteil S."/>
            <person name="Calhoun S."/>
            <person name="Haridas S."/>
            <person name="Kuo A."/>
            <person name="Mondo S."/>
            <person name="Pangilinan J."/>
            <person name="Riley R."/>
            <person name="LaButti K."/>
            <person name="Andreopoulos B."/>
            <person name="Lipzen A."/>
            <person name="Chen C."/>
            <person name="Yan M."/>
            <person name="Daum C."/>
            <person name="Ng V."/>
            <person name="Clum A."/>
            <person name="Steindorff A."/>
            <person name="Ohm R.A."/>
            <person name="Martin F."/>
            <person name="Silar P."/>
            <person name="Natvig D.O."/>
            <person name="Lalanne C."/>
            <person name="Gautier V."/>
            <person name="Ament-Velasquez S.L."/>
            <person name="Kruys A."/>
            <person name="Hutchinson M.I."/>
            <person name="Powell A.J."/>
            <person name="Barry K."/>
            <person name="Miller A.N."/>
            <person name="Grigoriev I.V."/>
            <person name="Debuchy R."/>
            <person name="Gladieux P."/>
            <person name="Hiltunen Thoren M."/>
            <person name="Johannesson H."/>
        </authorList>
    </citation>
    <scope>NUCLEOTIDE SEQUENCE</scope>
    <source>
        <strain evidence="9">PSN293</strain>
    </source>
</reference>
<dbReference type="PANTHER" id="PTHR33048">
    <property type="entry name" value="PTH11-LIKE INTEGRAL MEMBRANE PROTEIN (AFU_ORTHOLOGUE AFUA_5G11245)"/>
    <property type="match status" value="1"/>
</dbReference>
<dbReference type="InterPro" id="IPR049326">
    <property type="entry name" value="Rhodopsin_dom_fungi"/>
</dbReference>
<feature type="transmembrane region" description="Helical" evidence="7">
    <location>
        <begin position="215"/>
        <end position="235"/>
    </location>
</feature>
<keyword evidence="3 7" id="KW-1133">Transmembrane helix</keyword>
<sequence>MHRRAIEAFILTGLGFIIIKIRVYARVRTIGGFKRLQPDDYLMLIAGAAFAAEAYFVYLATERYEGFANGGITPEQRRTLDPNSVEYQDRVRGSKTHVVAWQIYVFVLWTIKAAWCVFYLRLVGILMLRRKVYFGIFLVVSSWITIVLALLLSCRPLRHYWQIYPDPGPRCRPASSELAVILVFVLNILTDFYLIGIPIPMILATSFSRPKKFGLVLLFSGGAFVMVASVLRTVRLLKEPERGGSIAGTWAMRETFVAILMSNIPLILPLVRRWFIPSVRKMSSRRQISTSTTAGGPVSRVQTAQSRPAAPFPMERKQSSHTIRRPRSPLALPTATPTSDDCGDSGYDNEECDTERTEEACSAGREVESDDTCTNCSLTNHESEQGEEAPTGAVGGKKHEEQQEHGR</sequence>
<evidence type="ECO:0000256" key="5">
    <source>
        <dbReference type="ARBA" id="ARBA00038359"/>
    </source>
</evidence>
<dbReference type="InterPro" id="IPR052337">
    <property type="entry name" value="SAT4-like"/>
</dbReference>
<accession>A0AAN6YBV1</accession>
<evidence type="ECO:0000256" key="3">
    <source>
        <dbReference type="ARBA" id="ARBA00022989"/>
    </source>
</evidence>
<evidence type="ECO:0000313" key="9">
    <source>
        <dbReference type="EMBL" id="KAK4213162.1"/>
    </source>
</evidence>